<comment type="catalytic activity">
    <reaction evidence="7">
        <text>pyruvate + acetyl-CoA + H2O = (3R)-citramalate + CoA + H(+)</text>
        <dbReference type="Rhea" id="RHEA:19045"/>
        <dbReference type="ChEBI" id="CHEBI:15361"/>
        <dbReference type="ChEBI" id="CHEBI:15377"/>
        <dbReference type="ChEBI" id="CHEBI:15378"/>
        <dbReference type="ChEBI" id="CHEBI:30934"/>
        <dbReference type="ChEBI" id="CHEBI:57287"/>
        <dbReference type="ChEBI" id="CHEBI:57288"/>
        <dbReference type="EC" id="2.3.3.21"/>
    </reaction>
</comment>
<evidence type="ECO:0000313" key="12">
    <source>
        <dbReference type="Proteomes" id="UP000028981"/>
    </source>
</evidence>
<dbReference type="GO" id="GO:0043714">
    <property type="term" value="F:(R)-citramalate synthase activity"/>
    <property type="evidence" value="ECO:0007669"/>
    <property type="project" value="UniProtKB-UniRule"/>
</dbReference>
<evidence type="ECO:0000256" key="8">
    <source>
        <dbReference type="NCBIfam" id="TIGR00977"/>
    </source>
</evidence>
<evidence type="ECO:0000256" key="7">
    <source>
        <dbReference type="ARBA" id="ARBA00048263"/>
    </source>
</evidence>
<evidence type="ECO:0000259" key="10">
    <source>
        <dbReference type="PROSITE" id="PS50991"/>
    </source>
</evidence>
<dbReference type="InterPro" id="IPR013709">
    <property type="entry name" value="2-isopropylmalate_synth_dimer"/>
</dbReference>
<dbReference type="Pfam" id="PF08502">
    <property type="entry name" value="LeuA_dimer"/>
    <property type="match status" value="1"/>
</dbReference>
<dbReference type="InterPro" id="IPR002034">
    <property type="entry name" value="AIPM/Hcit_synth_CS"/>
</dbReference>
<reference evidence="11 12" key="1">
    <citation type="submission" date="2014-08" db="EMBL/GenBank/DDBJ databases">
        <authorList>
            <person name="Hassan Y.I."/>
            <person name="Lepp D."/>
            <person name="Zhou T."/>
        </authorList>
    </citation>
    <scope>NUCLEOTIDE SEQUENCE [LARGE SCALE GENOMIC DNA]</scope>
    <source>
        <strain evidence="11 12">IFO13584</strain>
    </source>
</reference>
<dbReference type="GO" id="GO:0009098">
    <property type="term" value="P:L-leucine biosynthetic process"/>
    <property type="evidence" value="ECO:0007669"/>
    <property type="project" value="InterPro"/>
</dbReference>
<dbReference type="PROSITE" id="PS50991">
    <property type="entry name" value="PYR_CT"/>
    <property type="match status" value="1"/>
</dbReference>
<dbReference type="PANTHER" id="PTHR43538">
    <property type="entry name" value="ALPHA-IPM SYNTHASE/HOMOCITRATE SYNTHASE"/>
    <property type="match status" value="1"/>
</dbReference>
<organism evidence="11 12">
    <name type="scientific">Devosia riboflavina</name>
    <dbReference type="NCBI Taxonomy" id="46914"/>
    <lineage>
        <taxon>Bacteria</taxon>
        <taxon>Pseudomonadati</taxon>
        <taxon>Pseudomonadota</taxon>
        <taxon>Alphaproteobacteria</taxon>
        <taxon>Hyphomicrobiales</taxon>
        <taxon>Devosiaceae</taxon>
        <taxon>Devosia</taxon>
    </lineage>
</organism>
<accession>A0A087LXF9</accession>
<comment type="caution">
    <text evidence="11">The sequence shown here is derived from an EMBL/GenBank/DDBJ whole genome shotgun (WGS) entry which is preliminary data.</text>
</comment>
<keyword evidence="3" id="KW-0028">Amino-acid biosynthesis</keyword>
<dbReference type="PANTHER" id="PTHR43538:SF1">
    <property type="entry name" value="(R)-CITRAMALATE SYNTHASE"/>
    <property type="match status" value="1"/>
</dbReference>
<comment type="pathway">
    <text evidence="1">Amino-acid biosynthesis; L-isoleucine biosynthesis; 2-oxobutanoate from pyruvate: step 1/3.</text>
</comment>
<dbReference type="RefSeq" id="WP_035086556.1">
    <property type="nucleotide sequence ID" value="NZ_JQGC01000027.1"/>
</dbReference>
<keyword evidence="4" id="KW-0412">Isoleucine biosynthesis</keyword>
<dbReference type="Proteomes" id="UP000028981">
    <property type="component" value="Unassembled WGS sequence"/>
</dbReference>
<keyword evidence="6" id="KW-0100">Branched-chain amino acid biosynthesis</keyword>
<dbReference type="Gene3D" id="3.20.20.70">
    <property type="entry name" value="Aldolase class I"/>
    <property type="match status" value="1"/>
</dbReference>
<dbReference type="SMART" id="SM00917">
    <property type="entry name" value="LeuA_dimer"/>
    <property type="match status" value="1"/>
</dbReference>
<dbReference type="Gene3D" id="3.30.160.270">
    <property type="match status" value="1"/>
</dbReference>
<dbReference type="AlphaFoldDB" id="A0A087LXF9"/>
<name>A0A087LXF9_9HYPH</name>
<feature type="domain" description="Pyruvate carboxyltransferase" evidence="10">
    <location>
        <begin position="6"/>
        <end position="271"/>
    </location>
</feature>
<dbReference type="NCBIfam" id="TIGR00977">
    <property type="entry name" value="citramal_synth"/>
    <property type="match status" value="1"/>
</dbReference>
<dbReference type="InterPro" id="IPR013785">
    <property type="entry name" value="Aldolase_TIM"/>
</dbReference>
<comment type="similarity">
    <text evidence="2 9">Belongs to the alpha-IPM synthase/homocitrate synthase family.</text>
</comment>
<protein>
    <recommendedName>
        <fullName evidence="8">Citramalate synthase</fullName>
        <ecNumber evidence="8">2.3.3.21</ecNumber>
    </recommendedName>
</protein>
<evidence type="ECO:0000256" key="9">
    <source>
        <dbReference type="RuleBase" id="RU003523"/>
    </source>
</evidence>
<dbReference type="InterPro" id="IPR054691">
    <property type="entry name" value="LeuA/HCS_post-cat"/>
</dbReference>
<dbReference type="GO" id="GO:0003852">
    <property type="term" value="F:2-isopropylmalate synthase activity"/>
    <property type="evidence" value="ECO:0007669"/>
    <property type="project" value="InterPro"/>
</dbReference>
<gene>
    <name evidence="11" type="ORF">JP75_21255</name>
</gene>
<dbReference type="OrthoDB" id="9803573at2"/>
<dbReference type="Pfam" id="PF00682">
    <property type="entry name" value="HMGL-like"/>
    <property type="match status" value="1"/>
</dbReference>
<evidence type="ECO:0000256" key="5">
    <source>
        <dbReference type="ARBA" id="ARBA00022679"/>
    </source>
</evidence>
<evidence type="ECO:0000256" key="1">
    <source>
        <dbReference type="ARBA" id="ARBA00004743"/>
    </source>
</evidence>
<dbReference type="Pfam" id="PF22617">
    <property type="entry name" value="HCS_D2"/>
    <property type="match status" value="1"/>
</dbReference>
<dbReference type="STRING" id="46914.JP75_21255"/>
<evidence type="ECO:0000256" key="6">
    <source>
        <dbReference type="ARBA" id="ARBA00023304"/>
    </source>
</evidence>
<dbReference type="EMBL" id="JQGC01000027">
    <property type="protein sequence ID" value="KFL29312.1"/>
    <property type="molecule type" value="Genomic_DNA"/>
</dbReference>
<dbReference type="UniPathway" id="UPA00047">
    <property type="reaction ID" value="UER00066"/>
</dbReference>
<dbReference type="SUPFAM" id="SSF51569">
    <property type="entry name" value="Aldolase"/>
    <property type="match status" value="1"/>
</dbReference>
<keyword evidence="5 9" id="KW-0808">Transferase</keyword>
<evidence type="ECO:0000256" key="2">
    <source>
        <dbReference type="ARBA" id="ARBA00006154"/>
    </source>
</evidence>
<evidence type="ECO:0000256" key="4">
    <source>
        <dbReference type="ARBA" id="ARBA00022624"/>
    </source>
</evidence>
<dbReference type="InterPro" id="IPR036230">
    <property type="entry name" value="LeuA_allosteric_dom_sf"/>
</dbReference>
<proteinExistence type="inferred from homology"/>
<keyword evidence="12" id="KW-1185">Reference proteome</keyword>
<dbReference type="PROSITE" id="PS00816">
    <property type="entry name" value="AIPM_HOMOCIT_SYNTH_2"/>
    <property type="match status" value="1"/>
</dbReference>
<dbReference type="EC" id="2.3.3.21" evidence="8"/>
<dbReference type="SUPFAM" id="SSF110921">
    <property type="entry name" value="2-isopropylmalate synthase LeuA, allosteric (dimerisation) domain"/>
    <property type="match status" value="1"/>
</dbReference>
<dbReference type="PROSITE" id="PS00815">
    <property type="entry name" value="AIPM_HOMOCIT_SYNTH_1"/>
    <property type="match status" value="1"/>
</dbReference>
<dbReference type="Gene3D" id="1.10.238.260">
    <property type="match status" value="1"/>
</dbReference>
<dbReference type="CDD" id="cd07941">
    <property type="entry name" value="DRE_TIM_LeuA3"/>
    <property type="match status" value="1"/>
</dbReference>
<evidence type="ECO:0000313" key="11">
    <source>
        <dbReference type="EMBL" id="KFL29312.1"/>
    </source>
</evidence>
<dbReference type="InterPro" id="IPR005675">
    <property type="entry name" value="Citramal_synthase"/>
</dbReference>
<sequence>MSRDRLYLFDTTLRDGAQTAGVEFSLEDKIAIIDLLEELGVDYIEGGYPGANPVDTAFFEKKRTRNATFTAFGMTKRAGRSAANDPGVQGLVNSAAAATCFVAKAWDYQVELALGSTTDEHLEGLADTVRTAASAGKEVLIDLEHFFDGFKANPEYALSCVTTALEAGARWVVLCDTNGGTMPSEVRTIVGTVLKFAPGEKLGIHPHDDTGQAVANALAAVETGVRQIQGTLNGLGERCGNANLVTLIPTLVLKPYYAERFETGITPEKLERLTHISRAFDDRLNRAPARQAPYVGAAAFATKAGIHASALLKDFSTYEHVPPETVGNERAIMVSQQAGKSNLLTALARHDIVLEKDDPRLEKLLSTVKEREAQGYSYDGADASFAVLARSVLGTLPSFFDVEHYRAMVERRHNAQGEEITVTEAVVKVRVDGQLLMSVAEGNGPVNALDQALRKDLGIYSSRIEDLELVDFKVRILDGGTGAVTRVLVESRDGSGERWSTIGVSSNIIDASFEALYESITYKLLKTEAVQSSSVLATARPAQKATG</sequence>
<dbReference type="GO" id="GO:0009097">
    <property type="term" value="P:isoleucine biosynthetic process"/>
    <property type="evidence" value="ECO:0007669"/>
    <property type="project" value="UniProtKB-UniRule"/>
</dbReference>
<evidence type="ECO:0000256" key="3">
    <source>
        <dbReference type="ARBA" id="ARBA00022605"/>
    </source>
</evidence>
<dbReference type="InterPro" id="IPR000891">
    <property type="entry name" value="PYR_CT"/>
</dbReference>